<evidence type="ECO:0000259" key="2">
    <source>
        <dbReference type="PROSITE" id="PS50191"/>
    </source>
</evidence>
<feature type="compositionally biased region" description="Pro residues" evidence="1">
    <location>
        <begin position="346"/>
        <end position="355"/>
    </location>
</feature>
<keyword evidence="4" id="KW-1185">Reference proteome</keyword>
<gene>
    <name evidence="3" type="primary">CSR1_1</name>
    <name evidence="3" type="ORF">A0J61_00125</name>
</gene>
<evidence type="ECO:0000256" key="1">
    <source>
        <dbReference type="SAM" id="MobiDB-lite"/>
    </source>
</evidence>
<dbReference type="Pfam" id="PF00650">
    <property type="entry name" value="CRAL_TRIO"/>
    <property type="match status" value="1"/>
</dbReference>
<feature type="domain" description="CRAL-TRIO" evidence="2">
    <location>
        <begin position="95"/>
        <end position="267"/>
    </location>
</feature>
<dbReference type="InterPro" id="IPR001251">
    <property type="entry name" value="CRAL-TRIO_dom"/>
</dbReference>
<dbReference type="Gene3D" id="3.40.525.10">
    <property type="entry name" value="CRAL-TRIO lipid binding domain"/>
    <property type="match status" value="1"/>
</dbReference>
<dbReference type="InterPro" id="IPR052432">
    <property type="entry name" value="PITP/CRAL-TRIO"/>
</dbReference>
<dbReference type="InterPro" id="IPR036865">
    <property type="entry name" value="CRAL-TRIO_dom_sf"/>
</dbReference>
<feature type="region of interest" description="Disordered" evidence="1">
    <location>
        <begin position="342"/>
        <end position="373"/>
    </location>
</feature>
<feature type="region of interest" description="Disordered" evidence="1">
    <location>
        <begin position="278"/>
        <end position="315"/>
    </location>
</feature>
<dbReference type="STRING" id="101091.A0A1C7NS78"/>
<dbReference type="SUPFAM" id="SSF46938">
    <property type="entry name" value="CRAL/TRIO N-terminal domain"/>
    <property type="match status" value="1"/>
</dbReference>
<dbReference type="SUPFAM" id="SSF52087">
    <property type="entry name" value="CRAL/TRIO domain"/>
    <property type="match status" value="1"/>
</dbReference>
<dbReference type="PROSITE" id="PS50191">
    <property type="entry name" value="CRAL_TRIO"/>
    <property type="match status" value="1"/>
</dbReference>
<evidence type="ECO:0000313" key="4">
    <source>
        <dbReference type="Proteomes" id="UP000093000"/>
    </source>
</evidence>
<name>A0A1C7NS78_9FUNG</name>
<dbReference type="InterPro" id="IPR036273">
    <property type="entry name" value="CRAL/TRIO_N_dom_sf"/>
</dbReference>
<dbReference type="SMART" id="SM00516">
    <property type="entry name" value="SEC14"/>
    <property type="match status" value="1"/>
</dbReference>
<dbReference type="Proteomes" id="UP000093000">
    <property type="component" value="Unassembled WGS sequence"/>
</dbReference>
<organism evidence="3 4">
    <name type="scientific">Choanephora cucurbitarum</name>
    <dbReference type="NCBI Taxonomy" id="101091"/>
    <lineage>
        <taxon>Eukaryota</taxon>
        <taxon>Fungi</taxon>
        <taxon>Fungi incertae sedis</taxon>
        <taxon>Mucoromycota</taxon>
        <taxon>Mucoromycotina</taxon>
        <taxon>Mucoromycetes</taxon>
        <taxon>Mucorales</taxon>
        <taxon>Mucorineae</taxon>
        <taxon>Choanephoraceae</taxon>
        <taxon>Choanephoroideae</taxon>
        <taxon>Choanephora</taxon>
    </lineage>
</organism>
<protein>
    <submittedName>
        <fullName evidence="3">Phosphatidylinositol transfer protein CSR1</fullName>
    </submittedName>
</protein>
<proteinExistence type="predicted"/>
<feature type="compositionally biased region" description="Polar residues" evidence="1">
    <location>
        <begin position="278"/>
        <end position="288"/>
    </location>
</feature>
<dbReference type="PANTHER" id="PTHR46590:SF4">
    <property type="entry name" value="CRAL-TRIO DOMAIN-CONTAINING PROTEIN"/>
    <property type="match status" value="1"/>
</dbReference>
<dbReference type="PANTHER" id="PTHR46590">
    <property type="entry name" value="PHOSPHATIDYLINOSITOL TRANSFER PROTEIN CSR1-RELATED"/>
    <property type="match status" value="1"/>
</dbReference>
<accession>A0A1C7NS78</accession>
<dbReference type="AlphaFoldDB" id="A0A1C7NS78"/>
<sequence>MSLQDQERFSTIDSQYKENKETIQKLFSQITNDLTQLNLSDKELSDTHAYLEDKVNLFRFLRTSKFDVTKAAQRVLATIQWRIKTGIVDLTLKDCMDFYQQDAFAYYHGHDTFGRPLIFVRAKYFPKQFADNTQSITSVVRPYACLMMEIARQLTWKMTCDREAKGEPVITQITVIADITQAPFIPVTPELIRTMSDILEERYPDTVNSINVLNFSWVYQGIWSVMKHLLNQEAKDSIRFTTINELEPLVPANQIPEEMGGLNGEVWSLESDEILQTYGSLNPPTQVPHTPLLSNTQSRTSSTSSDSAGLISHPSIRSESDSDIFFDATDNLSIVSVPREKLATPTRPPIQPFPPATITESPPSPPMSPTKNTSKVEVPYQIIDSIAPNEAIVPLNEPISSEPPHNNLALHSQTDSNSPHHYIQSATAGLHTGNQFMTSLVNPRAAHEIIPLTTSFNRSHRSSSIIVVEPDLRDKVIREAAARDKAYLTRNHQYHHQDALYQLPVISFQRIASWMSNVTHQIIQISFGPANGVMYWACIYVLMRGPAENTIRRILERTQWITEPNKLSRVTIGVTAALAATMSSSLSNTLERIRNSD</sequence>
<reference evidence="3 4" key="1">
    <citation type="submission" date="2016-03" db="EMBL/GenBank/DDBJ databases">
        <title>Choanephora cucurbitarum.</title>
        <authorList>
            <person name="Min B."/>
            <person name="Park H."/>
            <person name="Park J.-H."/>
            <person name="Shin H.-D."/>
            <person name="Choi I.-G."/>
        </authorList>
    </citation>
    <scope>NUCLEOTIDE SEQUENCE [LARGE SCALE GENOMIC DNA]</scope>
    <source>
        <strain evidence="3 4">KUS-F28377</strain>
    </source>
</reference>
<dbReference type="CDD" id="cd00170">
    <property type="entry name" value="SEC14"/>
    <property type="match status" value="1"/>
</dbReference>
<dbReference type="OrthoDB" id="75724at2759"/>
<comment type="caution">
    <text evidence="3">The sequence shown here is derived from an EMBL/GenBank/DDBJ whole genome shotgun (WGS) entry which is preliminary data.</text>
</comment>
<dbReference type="EMBL" id="LUGH01000002">
    <property type="protein sequence ID" value="OBZ91839.1"/>
    <property type="molecule type" value="Genomic_DNA"/>
</dbReference>
<feature type="compositionally biased region" description="Low complexity" evidence="1">
    <location>
        <begin position="292"/>
        <end position="312"/>
    </location>
</feature>
<evidence type="ECO:0000313" key="3">
    <source>
        <dbReference type="EMBL" id="OBZ91839.1"/>
    </source>
</evidence>
<dbReference type="InParanoid" id="A0A1C7NS78"/>